<dbReference type="Proteomes" id="UP000051063">
    <property type="component" value="Unassembled WGS sequence"/>
</dbReference>
<organism evidence="1 2">
    <name type="scientific">Brevibacillus choshinensis</name>
    <dbReference type="NCBI Taxonomy" id="54911"/>
    <lineage>
        <taxon>Bacteria</taxon>
        <taxon>Bacillati</taxon>
        <taxon>Bacillota</taxon>
        <taxon>Bacilli</taxon>
        <taxon>Bacillales</taxon>
        <taxon>Paenibacillaceae</taxon>
        <taxon>Brevibacillus</taxon>
    </lineage>
</organism>
<sequence>MDQVTKKYQAIDTEIVLFNEEYYLSVIHVDISALATPDRESLFTHLFEFDSKDIELEIDVSEEHVGNWFLQVLVPHVLTLPDVARKRLERGREELAAHLAKQSVNPVQAQLFGDDIYQYVKRYNPHLQVIG</sequence>
<proteinExistence type="predicted"/>
<dbReference type="EMBL" id="LJJB01000010">
    <property type="protein sequence ID" value="KQL45591.1"/>
    <property type="molecule type" value="Genomic_DNA"/>
</dbReference>
<comment type="caution">
    <text evidence="1">The sequence shown here is derived from an EMBL/GenBank/DDBJ whole genome shotgun (WGS) entry which is preliminary data.</text>
</comment>
<protein>
    <submittedName>
        <fullName evidence="1">Uncharacterized protein</fullName>
    </submittedName>
</protein>
<keyword evidence="2" id="KW-1185">Reference proteome</keyword>
<evidence type="ECO:0000313" key="1">
    <source>
        <dbReference type="EMBL" id="KQL45591.1"/>
    </source>
</evidence>
<reference evidence="1 2" key="1">
    <citation type="submission" date="2015-09" db="EMBL/GenBank/DDBJ databases">
        <title>Genome sequencing project for genomic taxonomy and phylogenomics of Bacillus-like bacteria.</title>
        <authorList>
            <person name="Liu B."/>
            <person name="Wang J."/>
            <person name="Zhu Y."/>
            <person name="Liu G."/>
            <person name="Chen Q."/>
            <person name="Chen Z."/>
            <person name="Lan J."/>
            <person name="Che J."/>
            <person name="Ge C."/>
            <person name="Shi H."/>
            <person name="Pan Z."/>
            <person name="Liu X."/>
        </authorList>
    </citation>
    <scope>NUCLEOTIDE SEQUENCE [LARGE SCALE GENOMIC DNA]</scope>
    <source>
        <strain evidence="1 2">DSM 8552</strain>
    </source>
</reference>
<name>A0ABR5N4M5_BRECH</name>
<gene>
    <name evidence="1" type="ORF">AN963_11035</name>
</gene>
<dbReference type="RefSeq" id="WP_055744653.1">
    <property type="nucleotide sequence ID" value="NZ_LJJB01000010.1"/>
</dbReference>
<accession>A0ABR5N4M5</accession>
<evidence type="ECO:0000313" key="2">
    <source>
        <dbReference type="Proteomes" id="UP000051063"/>
    </source>
</evidence>